<keyword evidence="1 2" id="KW-1015">Disulfide bond</keyword>
<dbReference type="EMBL" id="CAIIXF020000004">
    <property type="protein sequence ID" value="CAH1782152.1"/>
    <property type="molecule type" value="Genomic_DNA"/>
</dbReference>
<evidence type="ECO:0000259" key="3">
    <source>
        <dbReference type="PROSITE" id="PS50287"/>
    </source>
</evidence>
<accession>A0A8S4NNY6</accession>
<proteinExistence type="predicted"/>
<evidence type="ECO:0000256" key="1">
    <source>
        <dbReference type="ARBA" id="ARBA00023157"/>
    </source>
</evidence>
<comment type="caution">
    <text evidence="2">Lacks conserved residue(s) required for the propagation of feature annotation.</text>
</comment>
<dbReference type="PANTHER" id="PTHR48071:SF18">
    <property type="entry name" value="DELETED IN MALIGNANT BRAIN TUMORS 1 PROTEIN-RELATED"/>
    <property type="match status" value="1"/>
</dbReference>
<dbReference type="GO" id="GO:0016020">
    <property type="term" value="C:membrane"/>
    <property type="evidence" value="ECO:0007669"/>
    <property type="project" value="InterPro"/>
</dbReference>
<sequence>ETSWIPVCATRWSYNNSRVLCRSMGYDSKSVILSKLIRHNPVYLKTDIRCNGTEHHLKDCINYIWEKASGTYQDRRLVDCSQIVLSCDMRQLRVRLESEGCYTGLPAFDFYNEDRIAHIVQCRNCRVCIPKWRKWGIQEAKTICKVLGYPPQYTSIRVLHFNTKHTEDKFIQGFKCEDMFDGGTVCHLVASGCYYKWNWRHTAVYCHNGPAEALPSNFTAKPELLSKGYGQIEIHYNNKRGAVCAHGWGINETKVACRGYTPTNSTKRYIMTDDQTNNFAHFGARHNLNDVIVMSDVKCNGDEQHLSE</sequence>
<dbReference type="PANTHER" id="PTHR48071">
    <property type="entry name" value="SRCR DOMAIN-CONTAINING PROTEIN"/>
    <property type="match status" value="1"/>
</dbReference>
<dbReference type="PROSITE" id="PS50287">
    <property type="entry name" value="SRCR_2"/>
    <property type="match status" value="2"/>
</dbReference>
<gene>
    <name evidence="4" type="ORF">OFUS_LOCUS8630</name>
</gene>
<keyword evidence="5" id="KW-1185">Reference proteome</keyword>
<protein>
    <recommendedName>
        <fullName evidence="3">SRCR domain-containing protein</fullName>
    </recommendedName>
</protein>
<feature type="non-terminal residue" evidence="4">
    <location>
        <position position="308"/>
    </location>
</feature>
<dbReference type="Pfam" id="PF00530">
    <property type="entry name" value="SRCR"/>
    <property type="match status" value="2"/>
</dbReference>
<feature type="disulfide bond" evidence="2">
    <location>
        <begin position="50"/>
        <end position="60"/>
    </location>
</feature>
<dbReference type="AlphaFoldDB" id="A0A8S4NNY6"/>
<organism evidence="4 5">
    <name type="scientific">Owenia fusiformis</name>
    <name type="common">Polychaete worm</name>
    <dbReference type="NCBI Taxonomy" id="6347"/>
    <lineage>
        <taxon>Eukaryota</taxon>
        <taxon>Metazoa</taxon>
        <taxon>Spiralia</taxon>
        <taxon>Lophotrochozoa</taxon>
        <taxon>Annelida</taxon>
        <taxon>Polychaeta</taxon>
        <taxon>Sedentaria</taxon>
        <taxon>Canalipalpata</taxon>
        <taxon>Sabellida</taxon>
        <taxon>Oweniida</taxon>
        <taxon>Oweniidae</taxon>
        <taxon>Owenia</taxon>
    </lineage>
</organism>
<feature type="non-terminal residue" evidence="4">
    <location>
        <position position="1"/>
    </location>
</feature>
<evidence type="ECO:0000256" key="2">
    <source>
        <dbReference type="PROSITE-ProRule" id="PRU00196"/>
    </source>
</evidence>
<dbReference type="InterPro" id="IPR001190">
    <property type="entry name" value="SRCR"/>
</dbReference>
<comment type="caution">
    <text evidence="4">The sequence shown here is derived from an EMBL/GenBank/DDBJ whole genome shotgun (WGS) entry which is preliminary data.</text>
</comment>
<dbReference type="InterPro" id="IPR036772">
    <property type="entry name" value="SRCR-like_dom_sf"/>
</dbReference>
<feature type="domain" description="SRCR" evidence="3">
    <location>
        <begin position="216"/>
        <end position="308"/>
    </location>
</feature>
<dbReference type="Gene3D" id="3.10.250.10">
    <property type="entry name" value="SRCR-like domain"/>
    <property type="match status" value="2"/>
</dbReference>
<dbReference type="OrthoDB" id="536948at2759"/>
<dbReference type="Proteomes" id="UP000749559">
    <property type="component" value="Unassembled WGS sequence"/>
</dbReference>
<dbReference type="SMART" id="SM00202">
    <property type="entry name" value="SR"/>
    <property type="match status" value="1"/>
</dbReference>
<evidence type="ECO:0000313" key="4">
    <source>
        <dbReference type="EMBL" id="CAH1782152.1"/>
    </source>
</evidence>
<name>A0A8S4NNY6_OWEFU</name>
<reference evidence="4" key="1">
    <citation type="submission" date="2022-03" db="EMBL/GenBank/DDBJ databases">
        <authorList>
            <person name="Martin C."/>
        </authorList>
    </citation>
    <scope>NUCLEOTIDE SEQUENCE</scope>
</reference>
<feature type="domain" description="SRCR" evidence="3">
    <location>
        <begin position="1"/>
        <end position="81"/>
    </location>
</feature>
<dbReference type="SUPFAM" id="SSF56487">
    <property type="entry name" value="SRCR-like"/>
    <property type="match status" value="2"/>
</dbReference>
<evidence type="ECO:0000313" key="5">
    <source>
        <dbReference type="Proteomes" id="UP000749559"/>
    </source>
</evidence>